<evidence type="ECO:0000256" key="9">
    <source>
        <dbReference type="ARBA" id="ARBA00022982"/>
    </source>
</evidence>
<dbReference type="Gene3D" id="1.20.210.10">
    <property type="entry name" value="Cytochrome c oxidase-like, subunit I domain"/>
    <property type="match status" value="1"/>
</dbReference>
<dbReference type="InterPro" id="IPR023616">
    <property type="entry name" value="Cyt_c_oxase-like_su1_dom"/>
</dbReference>
<keyword evidence="3 15" id="KW-0813">Transport</keyword>
<feature type="transmembrane region" description="Helical" evidence="16">
    <location>
        <begin position="159"/>
        <end position="183"/>
    </location>
</feature>
<dbReference type="UniPathway" id="UPA00705"/>
<feature type="region of interest" description="Disordered" evidence="17">
    <location>
        <begin position="508"/>
        <end position="559"/>
    </location>
</feature>
<evidence type="ECO:0000256" key="3">
    <source>
        <dbReference type="ARBA" id="ARBA00022448"/>
    </source>
</evidence>
<dbReference type="OrthoDB" id="9803294at2"/>
<evidence type="ECO:0000256" key="11">
    <source>
        <dbReference type="ARBA" id="ARBA00023004"/>
    </source>
</evidence>
<evidence type="ECO:0000256" key="2">
    <source>
        <dbReference type="ARBA" id="ARBA00004673"/>
    </source>
</evidence>
<dbReference type="GO" id="GO:0004129">
    <property type="term" value="F:cytochrome-c oxidase activity"/>
    <property type="evidence" value="ECO:0007669"/>
    <property type="project" value="UniProtKB-EC"/>
</dbReference>
<evidence type="ECO:0000256" key="4">
    <source>
        <dbReference type="ARBA" id="ARBA00022617"/>
    </source>
</evidence>
<dbReference type="RefSeq" id="WP_051491925.1">
    <property type="nucleotide sequence ID" value="NZ_JAME01000013.1"/>
</dbReference>
<feature type="transmembrane region" description="Helical" evidence="16">
    <location>
        <begin position="466"/>
        <end position="488"/>
    </location>
</feature>
<comment type="caution">
    <text evidence="19">The sequence shown here is derived from an EMBL/GenBank/DDBJ whole genome shotgun (WGS) entry which is preliminary data.</text>
</comment>
<dbReference type="eggNOG" id="COG0843">
    <property type="taxonomic scope" value="Bacteria"/>
</dbReference>
<evidence type="ECO:0000313" key="19">
    <source>
        <dbReference type="EMBL" id="ETX29044.1"/>
    </source>
</evidence>
<feature type="transmembrane region" description="Helical" evidence="16">
    <location>
        <begin position="424"/>
        <end position="446"/>
    </location>
</feature>
<keyword evidence="11 16" id="KW-0408">Iron</keyword>
<dbReference type="PROSITE" id="PS00077">
    <property type="entry name" value="COX1_CUB"/>
    <property type="match status" value="1"/>
</dbReference>
<keyword evidence="7 16" id="KW-0479">Metal-binding</keyword>
<keyword evidence="16" id="KW-1003">Cell membrane</keyword>
<sequence length="559" mass="61674">MSLTDTEGHIAQEPDYLGAGHSVRSWLLTTDHKRIGILYLVTLVFFFLVGGAAATAVRLELATPPGDLVSPDTYNRLFTLHGVIMVWFFLVPAVPSTLGNFLLPLAIGARDMAFPKLNLASWYINLAGGMLALAALLLGGVDTGWTFYTPYSSLYSNSYVTLAALGVFVAGFSTIATGLNFIVTVHTQRCEGLTWMRLPLFVWALYATSVVIVLATPALAIALMMVVLERVFGLGLFDPAQGGDPILFQHIFWFYSHPAVYIMILPGFGVVSEVLTCFSRRKIFGYEAMVFAILGISIFGFFVWGHHMFVSGQSATASLVFSLLSFLIAIPSAIKVFNWSATLYGGHITFEASMLYALGFVGLFTLGGLTGLFLASVPIDVHVHDTYFVVAHFHYIMVGGMVSAFFAGLHFWWPKISGRMYSELWARLAALLMFVGFNFTFFPQFILGYMGMPRRYHSYPPEFEMWNVLSSAGAVILAVAYLMPFVYFGVSVLRGPRAGDNPWQARGLEWQTASPPPRENFGRLPTVTGGPYDYHAQGEEPHAREGDVTFPGRSDSERR</sequence>
<dbReference type="Proteomes" id="UP000023430">
    <property type="component" value="Unassembled WGS sequence"/>
</dbReference>
<keyword evidence="13 16" id="KW-0472">Membrane</keyword>
<feature type="transmembrane region" description="Helical" evidence="16">
    <location>
        <begin position="355"/>
        <end position="375"/>
    </location>
</feature>
<protein>
    <recommendedName>
        <fullName evidence="16">Cytochrome c oxidase subunit 1</fullName>
        <ecNumber evidence="16">7.1.1.9</ecNumber>
    </recommendedName>
</protein>
<dbReference type="GO" id="GO:0046872">
    <property type="term" value="F:metal ion binding"/>
    <property type="evidence" value="ECO:0007669"/>
    <property type="project" value="UniProtKB-KW"/>
</dbReference>
<dbReference type="STRING" id="1449351.RISW2_03625"/>
<evidence type="ECO:0000313" key="20">
    <source>
        <dbReference type="Proteomes" id="UP000023430"/>
    </source>
</evidence>
<dbReference type="EC" id="7.1.1.9" evidence="16"/>
<evidence type="ECO:0000256" key="16">
    <source>
        <dbReference type="RuleBase" id="RU363061"/>
    </source>
</evidence>
<feature type="transmembrane region" description="Helical" evidence="16">
    <location>
        <begin position="283"/>
        <end position="304"/>
    </location>
</feature>
<comment type="similarity">
    <text evidence="15">Belongs to the heme-copper respiratory oxidase family.</text>
</comment>
<feature type="compositionally biased region" description="Basic and acidic residues" evidence="17">
    <location>
        <begin position="536"/>
        <end position="547"/>
    </location>
</feature>
<dbReference type="PATRIC" id="fig|1449351.3.peg.2091"/>
<dbReference type="AlphaFoldDB" id="X7FAG3"/>
<dbReference type="PRINTS" id="PR01165">
    <property type="entry name" value="CYCOXIDASEI"/>
</dbReference>
<feature type="transmembrane region" description="Helical" evidence="16">
    <location>
        <begin position="37"/>
        <end position="57"/>
    </location>
</feature>
<feature type="transmembrane region" description="Helical" evidence="16">
    <location>
        <begin position="119"/>
        <end position="139"/>
    </location>
</feature>
<keyword evidence="12 16" id="KW-0186">Copper</keyword>
<accession>X7FAG3</accession>
<reference evidence="19 20" key="1">
    <citation type="submission" date="2014-01" db="EMBL/GenBank/DDBJ databases">
        <title>Roseivivax isoporae LMG 25204 Genome Sequencing.</title>
        <authorList>
            <person name="Lai Q."/>
            <person name="Li G."/>
            <person name="Shao Z."/>
        </authorList>
    </citation>
    <scope>NUCLEOTIDE SEQUENCE [LARGE SCALE GENOMIC DNA]</scope>
    <source>
        <strain evidence="19 20">LMG 25204</strain>
    </source>
</reference>
<evidence type="ECO:0000256" key="7">
    <source>
        <dbReference type="ARBA" id="ARBA00022723"/>
    </source>
</evidence>
<feature type="transmembrane region" description="Helical" evidence="16">
    <location>
        <begin position="247"/>
        <end position="271"/>
    </location>
</feature>
<keyword evidence="20" id="KW-1185">Reference proteome</keyword>
<dbReference type="Pfam" id="PF00115">
    <property type="entry name" value="COX1"/>
    <property type="match status" value="1"/>
</dbReference>
<evidence type="ECO:0000256" key="14">
    <source>
        <dbReference type="ARBA" id="ARBA00047816"/>
    </source>
</evidence>
<keyword evidence="5 15" id="KW-0679">Respiratory chain</keyword>
<feature type="transmembrane region" description="Helical" evidence="16">
    <location>
        <begin position="387"/>
        <end position="412"/>
    </location>
</feature>
<evidence type="ECO:0000256" key="17">
    <source>
        <dbReference type="SAM" id="MobiDB-lite"/>
    </source>
</evidence>
<organism evidence="19 20">
    <name type="scientific">Roseivivax isoporae LMG 25204</name>
    <dbReference type="NCBI Taxonomy" id="1449351"/>
    <lineage>
        <taxon>Bacteria</taxon>
        <taxon>Pseudomonadati</taxon>
        <taxon>Pseudomonadota</taxon>
        <taxon>Alphaproteobacteria</taxon>
        <taxon>Rhodobacterales</taxon>
        <taxon>Roseobacteraceae</taxon>
        <taxon>Roseivivax</taxon>
    </lineage>
</organism>
<comment type="function">
    <text evidence="16">Cytochrome c oxidase is the component of the respiratory chain that catalyzes the reduction of oxygen to water. Subunits 1-3 form the functional core of the enzyme complex. CO I is the catalytic subunit of the enzyme. Electrons originating in cytochrome c are transferred via the copper A center of subunit 2 and heme A of subunit 1 to the bimetallic center formed by heme A3 and copper B.</text>
</comment>
<evidence type="ECO:0000256" key="13">
    <source>
        <dbReference type="ARBA" id="ARBA00023136"/>
    </source>
</evidence>
<comment type="pathway">
    <text evidence="2 16">Energy metabolism; oxidative phosphorylation.</text>
</comment>
<evidence type="ECO:0000256" key="12">
    <source>
        <dbReference type="ARBA" id="ARBA00023008"/>
    </source>
</evidence>
<dbReference type="NCBIfam" id="TIGR02891">
    <property type="entry name" value="CtaD_CoxA"/>
    <property type="match status" value="1"/>
</dbReference>
<evidence type="ECO:0000256" key="6">
    <source>
        <dbReference type="ARBA" id="ARBA00022692"/>
    </source>
</evidence>
<evidence type="ECO:0000256" key="5">
    <source>
        <dbReference type="ARBA" id="ARBA00022660"/>
    </source>
</evidence>
<name>X7FAG3_9RHOB</name>
<dbReference type="GO" id="GO:0015990">
    <property type="term" value="P:electron transport coupled proton transport"/>
    <property type="evidence" value="ECO:0007669"/>
    <property type="project" value="InterPro"/>
</dbReference>
<evidence type="ECO:0000256" key="10">
    <source>
        <dbReference type="ARBA" id="ARBA00022989"/>
    </source>
</evidence>
<gene>
    <name evidence="19" type="ORF">RISW2_03625</name>
</gene>
<keyword evidence="9 15" id="KW-0249">Electron transport</keyword>
<evidence type="ECO:0000256" key="1">
    <source>
        <dbReference type="ARBA" id="ARBA00004141"/>
    </source>
</evidence>
<keyword evidence="10 16" id="KW-1133">Transmembrane helix</keyword>
<dbReference type="InterPro" id="IPR014241">
    <property type="entry name" value="Cyt_c_oxidase_su1_bac"/>
</dbReference>
<dbReference type="EMBL" id="JAME01000013">
    <property type="protein sequence ID" value="ETX29044.1"/>
    <property type="molecule type" value="Genomic_DNA"/>
</dbReference>
<keyword evidence="6 15" id="KW-0812">Transmembrane</keyword>
<keyword evidence="4 15" id="KW-0349">Heme</keyword>
<dbReference type="GO" id="GO:0005886">
    <property type="term" value="C:plasma membrane"/>
    <property type="evidence" value="ECO:0007669"/>
    <property type="project" value="UniProtKB-SubCell"/>
</dbReference>
<evidence type="ECO:0000256" key="15">
    <source>
        <dbReference type="RuleBase" id="RU000370"/>
    </source>
</evidence>
<dbReference type="PANTHER" id="PTHR10422">
    <property type="entry name" value="CYTOCHROME C OXIDASE SUBUNIT 1"/>
    <property type="match status" value="1"/>
</dbReference>
<evidence type="ECO:0000259" key="18">
    <source>
        <dbReference type="PROSITE" id="PS50855"/>
    </source>
</evidence>
<feature type="transmembrane region" description="Helical" evidence="16">
    <location>
        <begin position="77"/>
        <end position="107"/>
    </location>
</feature>
<evidence type="ECO:0000256" key="8">
    <source>
        <dbReference type="ARBA" id="ARBA00022967"/>
    </source>
</evidence>
<feature type="transmembrane region" description="Helical" evidence="16">
    <location>
        <begin position="316"/>
        <end position="334"/>
    </location>
</feature>
<keyword evidence="8" id="KW-1278">Translocase</keyword>
<dbReference type="GO" id="GO:0022904">
    <property type="term" value="P:respiratory electron transport chain"/>
    <property type="evidence" value="ECO:0007669"/>
    <property type="project" value="TreeGrafter"/>
</dbReference>
<dbReference type="PANTHER" id="PTHR10422:SF18">
    <property type="entry name" value="CYTOCHROME C OXIDASE SUBUNIT 1"/>
    <property type="match status" value="1"/>
</dbReference>
<feature type="domain" description="Cytochrome oxidase subunit I profile" evidence="18">
    <location>
        <begin position="26"/>
        <end position="528"/>
    </location>
</feature>
<comment type="catalytic activity">
    <reaction evidence="14 16">
        <text>4 Fe(II)-[cytochrome c] + O2 + 8 H(+)(in) = 4 Fe(III)-[cytochrome c] + 2 H2O + 4 H(+)(out)</text>
        <dbReference type="Rhea" id="RHEA:11436"/>
        <dbReference type="Rhea" id="RHEA-COMP:10350"/>
        <dbReference type="Rhea" id="RHEA-COMP:14399"/>
        <dbReference type="ChEBI" id="CHEBI:15377"/>
        <dbReference type="ChEBI" id="CHEBI:15378"/>
        <dbReference type="ChEBI" id="CHEBI:15379"/>
        <dbReference type="ChEBI" id="CHEBI:29033"/>
        <dbReference type="ChEBI" id="CHEBI:29034"/>
        <dbReference type="EC" id="7.1.1.9"/>
    </reaction>
</comment>
<feature type="transmembrane region" description="Helical" evidence="16">
    <location>
        <begin position="203"/>
        <end position="227"/>
    </location>
</feature>
<dbReference type="PROSITE" id="PS50855">
    <property type="entry name" value="COX1"/>
    <property type="match status" value="1"/>
</dbReference>
<dbReference type="GO" id="GO:0006119">
    <property type="term" value="P:oxidative phosphorylation"/>
    <property type="evidence" value="ECO:0007669"/>
    <property type="project" value="UniProtKB-UniPathway"/>
</dbReference>
<comment type="subcellular location">
    <subcellularLocation>
        <location evidence="16">Cell membrane</location>
        <topology evidence="16">Multi-pass membrane protein</topology>
    </subcellularLocation>
    <subcellularLocation>
        <location evidence="1">Membrane</location>
        <topology evidence="1">Multi-pass membrane protein</topology>
    </subcellularLocation>
</comment>
<dbReference type="GO" id="GO:0020037">
    <property type="term" value="F:heme binding"/>
    <property type="evidence" value="ECO:0007669"/>
    <property type="project" value="InterPro"/>
</dbReference>
<dbReference type="InterPro" id="IPR023615">
    <property type="entry name" value="Cyt_c_Oxase_su1_BS"/>
</dbReference>
<dbReference type="InterPro" id="IPR000883">
    <property type="entry name" value="Cyt_C_Oxase_1"/>
</dbReference>
<dbReference type="SUPFAM" id="SSF81442">
    <property type="entry name" value="Cytochrome c oxidase subunit I-like"/>
    <property type="match status" value="1"/>
</dbReference>
<proteinExistence type="inferred from homology"/>
<dbReference type="InterPro" id="IPR036927">
    <property type="entry name" value="Cyt_c_oxase-like_su1_sf"/>
</dbReference>